<dbReference type="STRING" id="153721.MYP_2768"/>
<dbReference type="EMBL" id="BBLT01000005">
    <property type="protein sequence ID" value="GAL85539.1"/>
    <property type="molecule type" value="Genomic_DNA"/>
</dbReference>
<gene>
    <name evidence="1" type="ORF">MYP_2768</name>
</gene>
<protein>
    <submittedName>
        <fullName evidence="1">Uncharacterized protein</fullName>
    </submittedName>
</protein>
<name>A0A098LGF3_9BACT</name>
<comment type="caution">
    <text evidence="1">The sequence shown here is derived from an EMBL/GenBank/DDBJ whole genome shotgun (WGS) entry which is preliminary data.</text>
</comment>
<organism evidence="1 2">
    <name type="scientific">Sporocytophaga myxococcoides</name>
    <dbReference type="NCBI Taxonomy" id="153721"/>
    <lineage>
        <taxon>Bacteria</taxon>
        <taxon>Pseudomonadati</taxon>
        <taxon>Bacteroidota</taxon>
        <taxon>Cytophagia</taxon>
        <taxon>Cytophagales</taxon>
        <taxon>Cytophagaceae</taxon>
        <taxon>Sporocytophaga</taxon>
    </lineage>
</organism>
<evidence type="ECO:0000313" key="1">
    <source>
        <dbReference type="EMBL" id="GAL85539.1"/>
    </source>
</evidence>
<keyword evidence="2" id="KW-1185">Reference proteome</keyword>
<accession>A0A098LGF3</accession>
<dbReference type="Proteomes" id="UP000030185">
    <property type="component" value="Unassembled WGS sequence"/>
</dbReference>
<dbReference type="AlphaFoldDB" id="A0A098LGF3"/>
<sequence length="73" mass="8207">MSCLLTLGDKSEVQKNTPIRFITRVHLFIEKKISVLGDSCIVHCTYIIKIKNYVRNINFKGLSGKAGAFYGTL</sequence>
<proteinExistence type="predicted"/>
<evidence type="ECO:0000313" key="2">
    <source>
        <dbReference type="Proteomes" id="UP000030185"/>
    </source>
</evidence>
<reference evidence="1 2" key="1">
    <citation type="submission" date="2014-09" db="EMBL/GenBank/DDBJ databases">
        <title>Sporocytophaga myxococcoides PG-01 genome sequencing.</title>
        <authorList>
            <person name="Liu L."/>
            <person name="Gao P.J."/>
            <person name="Chen G.J."/>
            <person name="Wang L.S."/>
        </authorList>
    </citation>
    <scope>NUCLEOTIDE SEQUENCE [LARGE SCALE GENOMIC DNA]</scope>
    <source>
        <strain evidence="1 2">PG-01</strain>
    </source>
</reference>